<comment type="caution">
    <text evidence="1">The sequence shown here is derived from an EMBL/GenBank/DDBJ whole genome shotgun (WGS) entry which is preliminary data.</text>
</comment>
<evidence type="ECO:0000313" key="1">
    <source>
        <dbReference type="EMBL" id="KAI4379618.1"/>
    </source>
</evidence>
<evidence type="ECO:0000313" key="2">
    <source>
        <dbReference type="Proteomes" id="UP001057402"/>
    </source>
</evidence>
<name>A0ACB9RKV9_9MYRT</name>
<reference evidence="2" key="1">
    <citation type="journal article" date="2023" name="Front. Plant Sci.">
        <title>Chromosomal-level genome assembly of Melastoma candidum provides insights into trichome evolution.</title>
        <authorList>
            <person name="Zhong Y."/>
            <person name="Wu W."/>
            <person name="Sun C."/>
            <person name="Zou P."/>
            <person name="Liu Y."/>
            <person name="Dai S."/>
            <person name="Zhou R."/>
        </authorList>
    </citation>
    <scope>NUCLEOTIDE SEQUENCE [LARGE SCALE GENOMIC DNA]</scope>
</reference>
<dbReference type="EMBL" id="CM042882">
    <property type="protein sequence ID" value="KAI4379618.1"/>
    <property type="molecule type" value="Genomic_DNA"/>
</dbReference>
<organism evidence="1 2">
    <name type="scientific">Melastoma candidum</name>
    <dbReference type="NCBI Taxonomy" id="119954"/>
    <lineage>
        <taxon>Eukaryota</taxon>
        <taxon>Viridiplantae</taxon>
        <taxon>Streptophyta</taxon>
        <taxon>Embryophyta</taxon>
        <taxon>Tracheophyta</taxon>
        <taxon>Spermatophyta</taxon>
        <taxon>Magnoliopsida</taxon>
        <taxon>eudicotyledons</taxon>
        <taxon>Gunneridae</taxon>
        <taxon>Pentapetalae</taxon>
        <taxon>rosids</taxon>
        <taxon>malvids</taxon>
        <taxon>Myrtales</taxon>
        <taxon>Melastomataceae</taxon>
        <taxon>Melastomatoideae</taxon>
        <taxon>Melastomateae</taxon>
        <taxon>Melastoma</taxon>
    </lineage>
</organism>
<protein>
    <submittedName>
        <fullName evidence="1">Uncharacterized protein</fullName>
    </submittedName>
</protein>
<proteinExistence type="predicted"/>
<keyword evidence="2" id="KW-1185">Reference proteome</keyword>
<sequence length="260" mass="27753">MSVAAIEVGTPVSSIACLYEAAGEDGDEVFLGSESESESSSIGKNSDDDGEEVGGGRCSESGEEEGEGENEAQSCYKGGLELMEELEQVLPMRRGISKFYNGKSKSFTSLADASASSSVHEIVKPENAYSRRCRNLMAFNHVWDKNRPSPLRGNSSGGISKRPLGSSKSTFALAVAMTHCDSYSSASEDSSSSNVSRSPPTVHLPPLPPRSRGSNHQLSSPHRNLSPWKSYSVADLHRHGIPANTVYHVSVTEKTGPRGT</sequence>
<accession>A0ACB9RKV9</accession>
<dbReference type="Proteomes" id="UP001057402">
    <property type="component" value="Chromosome 3"/>
</dbReference>
<gene>
    <name evidence="1" type="ORF">MLD38_005894</name>
</gene>